<name>A0ABW1JF22_9ACTN</name>
<gene>
    <name evidence="1" type="ORF">ACFQDO_11055</name>
</gene>
<sequence length="160" mass="16705">MTGMHRGRRGLRWRLVVAVLSSAVGRGYAGRHRLADVALGVQESVSAPVLPAVGTVEADESSRVLVAEAAPDALVSARQLPAAPMVVQGARLAVVQVASSPDPLVDTMPHPVVKLFPMAVEEIHDAVFAGEDAEREQAAVVDLAAAEGAGVHEYHGRHTA</sequence>
<comment type="caution">
    <text evidence="1">The sequence shown here is derived from an EMBL/GenBank/DDBJ whole genome shotgun (WGS) entry which is preliminary data.</text>
</comment>
<protein>
    <recommendedName>
        <fullName evidence="3">Secreted protein</fullName>
    </recommendedName>
</protein>
<dbReference type="EMBL" id="JBHSRD010000004">
    <property type="protein sequence ID" value="MFC6007666.1"/>
    <property type="molecule type" value="Genomic_DNA"/>
</dbReference>
<evidence type="ECO:0000313" key="1">
    <source>
        <dbReference type="EMBL" id="MFC6007666.1"/>
    </source>
</evidence>
<reference evidence="2" key="1">
    <citation type="journal article" date="2019" name="Int. J. Syst. Evol. Microbiol.">
        <title>The Global Catalogue of Microorganisms (GCM) 10K type strain sequencing project: providing services to taxonomists for standard genome sequencing and annotation.</title>
        <authorList>
            <consortium name="The Broad Institute Genomics Platform"/>
            <consortium name="The Broad Institute Genome Sequencing Center for Infectious Disease"/>
            <person name="Wu L."/>
            <person name="Ma J."/>
        </authorList>
    </citation>
    <scope>NUCLEOTIDE SEQUENCE [LARGE SCALE GENOMIC DNA]</scope>
    <source>
        <strain evidence="2">KACC 14249</strain>
    </source>
</reference>
<accession>A0ABW1JF22</accession>
<organism evidence="1 2">
    <name type="scientific">Angustibacter luteus</name>
    <dbReference type="NCBI Taxonomy" id="658456"/>
    <lineage>
        <taxon>Bacteria</taxon>
        <taxon>Bacillati</taxon>
        <taxon>Actinomycetota</taxon>
        <taxon>Actinomycetes</taxon>
        <taxon>Kineosporiales</taxon>
        <taxon>Kineosporiaceae</taxon>
    </lineage>
</organism>
<evidence type="ECO:0000313" key="2">
    <source>
        <dbReference type="Proteomes" id="UP001596189"/>
    </source>
</evidence>
<dbReference type="Proteomes" id="UP001596189">
    <property type="component" value="Unassembled WGS sequence"/>
</dbReference>
<proteinExistence type="predicted"/>
<evidence type="ECO:0008006" key="3">
    <source>
        <dbReference type="Google" id="ProtNLM"/>
    </source>
</evidence>
<dbReference type="RefSeq" id="WP_345715654.1">
    <property type="nucleotide sequence ID" value="NZ_BAABFP010000002.1"/>
</dbReference>
<keyword evidence="2" id="KW-1185">Reference proteome</keyword>